<feature type="region of interest" description="Disordered" evidence="1">
    <location>
        <begin position="246"/>
        <end position="272"/>
    </location>
</feature>
<evidence type="ECO:0000313" key="3">
    <source>
        <dbReference type="EMBL" id="GIG72469.1"/>
    </source>
</evidence>
<organism evidence="3 4">
    <name type="scientific">Planosporangium flavigriseum</name>
    <dbReference type="NCBI Taxonomy" id="373681"/>
    <lineage>
        <taxon>Bacteria</taxon>
        <taxon>Bacillati</taxon>
        <taxon>Actinomycetota</taxon>
        <taxon>Actinomycetes</taxon>
        <taxon>Micromonosporales</taxon>
        <taxon>Micromonosporaceae</taxon>
        <taxon>Planosporangium</taxon>
    </lineage>
</organism>
<dbReference type="EMBL" id="BONU01000004">
    <property type="protein sequence ID" value="GIG72469.1"/>
    <property type="molecule type" value="Genomic_DNA"/>
</dbReference>
<comment type="caution">
    <text evidence="3">The sequence shown here is derived from an EMBL/GenBank/DDBJ whole genome shotgun (WGS) entry which is preliminary data.</text>
</comment>
<keyword evidence="2" id="KW-1133">Transmembrane helix</keyword>
<reference evidence="3" key="1">
    <citation type="submission" date="2021-01" db="EMBL/GenBank/DDBJ databases">
        <title>Whole genome shotgun sequence of Planosporangium flavigriseum NBRC 105377.</title>
        <authorList>
            <person name="Komaki H."/>
            <person name="Tamura T."/>
        </authorList>
    </citation>
    <scope>NUCLEOTIDE SEQUENCE</scope>
    <source>
        <strain evidence="3">NBRC 105377</strain>
    </source>
</reference>
<accession>A0A8J3PKT1</accession>
<dbReference type="Proteomes" id="UP000653674">
    <property type="component" value="Unassembled WGS sequence"/>
</dbReference>
<protein>
    <submittedName>
        <fullName evidence="3">Uncharacterized protein</fullName>
    </submittedName>
</protein>
<sequence>MNLLSELAEAAARLRRGARRLRGLVMVAMLAALMMTVATAWFVGRGTGNASGGDQTVGDVVRVGVVDGASVPDYEQRSRAELADLVRGGSPGELVALVTLRGYLTPDQLAPALGGVALTQVYARVPEPHLQTQIVRLDAYRVPDDVTGGMDRVAAKKDAEAADYARLAANLGTTDSERELRAVYTKGHQIAAVEAAGYRSHCACVYAAVVRATPAALDQLARRGEVRVVDPTPEVRRLDRAVFLPPLPEQRERVTAPDNSGQPTASPAVARR</sequence>
<keyword evidence="4" id="KW-1185">Reference proteome</keyword>
<keyword evidence="2" id="KW-0812">Transmembrane</keyword>
<dbReference type="RefSeq" id="WP_168071877.1">
    <property type="nucleotide sequence ID" value="NZ_BAAAQJ010000003.1"/>
</dbReference>
<evidence type="ECO:0000256" key="2">
    <source>
        <dbReference type="SAM" id="Phobius"/>
    </source>
</evidence>
<gene>
    <name evidence="3" type="ORF">Pfl04_08730</name>
</gene>
<feature type="transmembrane region" description="Helical" evidence="2">
    <location>
        <begin position="21"/>
        <end position="43"/>
    </location>
</feature>
<name>A0A8J3PKT1_9ACTN</name>
<dbReference type="AlphaFoldDB" id="A0A8J3PKT1"/>
<proteinExistence type="predicted"/>
<evidence type="ECO:0000313" key="4">
    <source>
        <dbReference type="Proteomes" id="UP000653674"/>
    </source>
</evidence>
<keyword evidence="2" id="KW-0472">Membrane</keyword>
<evidence type="ECO:0000256" key="1">
    <source>
        <dbReference type="SAM" id="MobiDB-lite"/>
    </source>
</evidence>